<protein>
    <submittedName>
        <fullName evidence="4">Hydrolase</fullName>
    </submittedName>
</protein>
<comment type="similarity">
    <text evidence="1">Belongs to the peptidase C59 family.</text>
</comment>
<organism evidence="4 5">
    <name type="scientific">Martelella endophytica</name>
    <dbReference type="NCBI Taxonomy" id="1486262"/>
    <lineage>
        <taxon>Bacteria</taxon>
        <taxon>Pseudomonadati</taxon>
        <taxon>Pseudomonadota</taxon>
        <taxon>Alphaproteobacteria</taxon>
        <taxon>Hyphomicrobiales</taxon>
        <taxon>Aurantimonadaceae</taxon>
        <taxon>Martelella</taxon>
    </lineage>
</organism>
<sequence>MCTRIFYETGTSTYITGRSMDWRDVTMQSDLWVFPRGMARNGGVGEGSATWTSKYGSVIVAIYNLATSDGMNEAGLAGNMLYLVESSYGDPAARAKPLISVGAWLQYMLDNFATVAEAADAMADDPLTVITGEAPNGAPATVHLALSDASGDSAIFEFVGDRLTIHHGRDYKVMTNSPTYDQQLAINGYWNLVGGKSFLPGTVNAADRFARASYNLKSATPLTDRRAALASVFSQVRAISTPLGMSDPEKPNIASTLWRSVAEHEHRRYYFDSVINPSVFWVDLADFDLSEGVPAKRLGLNDPALPGGDVAGLMKEAAPFEFLVP</sequence>
<proteinExistence type="inferred from homology"/>
<dbReference type="Gene3D" id="3.60.60.10">
    <property type="entry name" value="Penicillin V Acylase, Chain A"/>
    <property type="match status" value="1"/>
</dbReference>
<dbReference type="AlphaFoldDB" id="A0A0D5LRG8"/>
<keyword evidence="2 4" id="KW-0378">Hydrolase</keyword>
<evidence type="ECO:0000313" key="4">
    <source>
        <dbReference type="EMBL" id="AJY46834.1"/>
    </source>
</evidence>
<dbReference type="RefSeq" id="WP_052699888.1">
    <property type="nucleotide sequence ID" value="NZ_CP010803.1"/>
</dbReference>
<dbReference type="OrthoDB" id="1265391at2"/>
<name>A0A0D5LRG8_MAREN</name>
<dbReference type="PANTHER" id="PTHR35527:SF2">
    <property type="entry name" value="HYDROLASE"/>
    <property type="match status" value="1"/>
</dbReference>
<dbReference type="PANTHER" id="PTHR35527">
    <property type="entry name" value="CHOLOYLGLYCINE HYDROLASE"/>
    <property type="match status" value="1"/>
</dbReference>
<dbReference type="PATRIC" id="fig|1486262.3.peg.3304"/>
<dbReference type="EMBL" id="CP010803">
    <property type="protein sequence ID" value="AJY46834.1"/>
    <property type="molecule type" value="Genomic_DNA"/>
</dbReference>
<evidence type="ECO:0000259" key="3">
    <source>
        <dbReference type="Pfam" id="PF02275"/>
    </source>
</evidence>
<evidence type="ECO:0000313" key="5">
    <source>
        <dbReference type="Proteomes" id="UP000032611"/>
    </source>
</evidence>
<keyword evidence="5" id="KW-1185">Reference proteome</keyword>
<evidence type="ECO:0000256" key="1">
    <source>
        <dbReference type="ARBA" id="ARBA00006625"/>
    </source>
</evidence>
<evidence type="ECO:0000256" key="2">
    <source>
        <dbReference type="ARBA" id="ARBA00022801"/>
    </source>
</evidence>
<dbReference type="HOGENOM" id="CLU_045206_0_1_5"/>
<dbReference type="GO" id="GO:0016787">
    <property type="term" value="F:hydrolase activity"/>
    <property type="evidence" value="ECO:0007669"/>
    <property type="project" value="UniProtKB-KW"/>
</dbReference>
<dbReference type="STRING" id="1486262.TM49_15995"/>
<dbReference type="KEGG" id="mey:TM49_15995"/>
<accession>A0A0D5LRG8</accession>
<dbReference type="CDD" id="cd01902">
    <property type="entry name" value="Ntn_CGH"/>
    <property type="match status" value="1"/>
</dbReference>
<reference evidence="4 5" key="1">
    <citation type="journal article" date="2015" name="Genome Announc.">
        <title>Complete genome sequence of Martelella endophytica YC6887, which has antifungal activity associated with a halophyte.</title>
        <authorList>
            <person name="Khan A."/>
            <person name="Khan H."/>
            <person name="Chung E.J."/>
            <person name="Hossain M.T."/>
            <person name="Chung Y.R."/>
        </authorList>
    </citation>
    <scope>NUCLEOTIDE SEQUENCE [LARGE SCALE GENOMIC DNA]</scope>
    <source>
        <strain evidence="4">YC6887</strain>
    </source>
</reference>
<feature type="domain" description="Choloylglycine hydrolase/NAAA C-terminal" evidence="3">
    <location>
        <begin position="2"/>
        <end position="289"/>
    </location>
</feature>
<dbReference type="Pfam" id="PF02275">
    <property type="entry name" value="CBAH"/>
    <property type="match status" value="1"/>
</dbReference>
<gene>
    <name evidence="4" type="ORF">TM49_15995</name>
</gene>
<dbReference type="SUPFAM" id="SSF56235">
    <property type="entry name" value="N-terminal nucleophile aminohydrolases (Ntn hydrolases)"/>
    <property type="match status" value="1"/>
</dbReference>
<dbReference type="InterPro" id="IPR029055">
    <property type="entry name" value="Ntn_hydrolases_N"/>
</dbReference>
<dbReference type="InterPro" id="IPR029132">
    <property type="entry name" value="CBAH/NAAA_C"/>
</dbReference>
<dbReference type="Proteomes" id="UP000032611">
    <property type="component" value="Chromosome"/>
</dbReference>
<dbReference type="InterPro" id="IPR052193">
    <property type="entry name" value="Peptidase_C59"/>
</dbReference>